<dbReference type="Proteomes" id="UP001642540">
    <property type="component" value="Unassembled WGS sequence"/>
</dbReference>
<evidence type="ECO:0008006" key="4">
    <source>
        <dbReference type="Google" id="ProtNLM"/>
    </source>
</evidence>
<comment type="caution">
    <text evidence="2">The sequence shown here is derived from an EMBL/GenBank/DDBJ whole genome shotgun (WGS) entry which is preliminary data.</text>
</comment>
<evidence type="ECO:0000313" key="2">
    <source>
        <dbReference type="EMBL" id="CAL8118032.1"/>
    </source>
</evidence>
<organism evidence="2 3">
    <name type="scientific">Orchesella dallaii</name>
    <dbReference type="NCBI Taxonomy" id="48710"/>
    <lineage>
        <taxon>Eukaryota</taxon>
        <taxon>Metazoa</taxon>
        <taxon>Ecdysozoa</taxon>
        <taxon>Arthropoda</taxon>
        <taxon>Hexapoda</taxon>
        <taxon>Collembola</taxon>
        <taxon>Entomobryomorpha</taxon>
        <taxon>Entomobryoidea</taxon>
        <taxon>Orchesellidae</taxon>
        <taxon>Orchesellinae</taxon>
        <taxon>Orchesella</taxon>
    </lineage>
</organism>
<keyword evidence="3" id="KW-1185">Reference proteome</keyword>
<sequence length="242" mass="27211">MPCCSCSGSGSETKKKKGSLSTVFVVTFVRHGETKTNVEQIIQGRGPGELTTRGIHMSEILGKSLKDEVFTRAYNSDLKRTQDTLTHIMKHLRRMPATIIPNPILRERDFGDLEGQPDAKIFEIAVHNPTPASIHNLSIPGGESYEETMDRCAQFFHELCEMADRTETATENILVVTHGVWLMCFMDWLVECDEFQLINVDGFKYDSFPGNTAVTKIIIENAPPGKRKIEFLKLHDTSHLIS</sequence>
<dbReference type="InterPro" id="IPR013078">
    <property type="entry name" value="His_Pase_superF_clade-1"/>
</dbReference>
<dbReference type="SMART" id="SM00855">
    <property type="entry name" value="PGAM"/>
    <property type="match status" value="1"/>
</dbReference>
<dbReference type="InterPro" id="IPR029033">
    <property type="entry name" value="His_PPase_superfam"/>
</dbReference>
<dbReference type="EMBL" id="CAXLJM020000057">
    <property type="protein sequence ID" value="CAL8118032.1"/>
    <property type="molecule type" value="Genomic_DNA"/>
</dbReference>
<dbReference type="PANTHER" id="PTHR46517">
    <property type="entry name" value="FRUCTOSE-2,6-BISPHOSPHATASE TIGAR"/>
    <property type="match status" value="1"/>
</dbReference>
<dbReference type="Gene3D" id="3.40.50.1240">
    <property type="entry name" value="Phosphoglycerate mutase-like"/>
    <property type="match status" value="1"/>
</dbReference>
<dbReference type="SUPFAM" id="SSF53254">
    <property type="entry name" value="Phosphoglycerate mutase-like"/>
    <property type="match status" value="1"/>
</dbReference>
<keyword evidence="1" id="KW-0378">Hydrolase</keyword>
<proteinExistence type="predicted"/>
<name>A0ABP1R2W4_9HEXA</name>
<dbReference type="CDD" id="cd07067">
    <property type="entry name" value="HP_PGM_like"/>
    <property type="match status" value="1"/>
</dbReference>
<evidence type="ECO:0000256" key="1">
    <source>
        <dbReference type="ARBA" id="ARBA00022801"/>
    </source>
</evidence>
<accession>A0ABP1R2W4</accession>
<reference evidence="2 3" key="1">
    <citation type="submission" date="2024-08" db="EMBL/GenBank/DDBJ databases">
        <authorList>
            <person name="Cucini C."/>
            <person name="Frati F."/>
        </authorList>
    </citation>
    <scope>NUCLEOTIDE SEQUENCE [LARGE SCALE GENOMIC DNA]</scope>
</reference>
<dbReference type="PANTHER" id="PTHR46517:SF1">
    <property type="entry name" value="FRUCTOSE-2,6-BISPHOSPHATASE TIGAR"/>
    <property type="match status" value="1"/>
</dbReference>
<gene>
    <name evidence="2" type="ORF">ODALV1_LOCUS17950</name>
</gene>
<protein>
    <recommendedName>
        <fullName evidence="4">Fructose-2,6-bisphosphatase TIGAR</fullName>
    </recommendedName>
</protein>
<evidence type="ECO:0000313" key="3">
    <source>
        <dbReference type="Proteomes" id="UP001642540"/>
    </source>
</evidence>
<dbReference type="Pfam" id="PF00300">
    <property type="entry name" value="His_Phos_1"/>
    <property type="match status" value="1"/>
</dbReference>
<dbReference type="InterPro" id="IPR051695">
    <property type="entry name" value="Phosphoglycerate_Mutase"/>
</dbReference>